<accession>A0AAE1A004</accession>
<evidence type="ECO:0000313" key="2">
    <source>
        <dbReference type="Proteomes" id="UP001283361"/>
    </source>
</evidence>
<evidence type="ECO:0000313" key="1">
    <source>
        <dbReference type="EMBL" id="KAK3778839.1"/>
    </source>
</evidence>
<dbReference type="EMBL" id="JAWDGP010002895">
    <property type="protein sequence ID" value="KAK3778839.1"/>
    <property type="molecule type" value="Genomic_DNA"/>
</dbReference>
<name>A0AAE1A004_9GAST</name>
<proteinExistence type="predicted"/>
<keyword evidence="2" id="KW-1185">Reference proteome</keyword>
<sequence>MKTNYYSQTRLLSSVEANMQSPTCPQPGMQLVDSVCRPLPLLVLWARGVLAWPGLASPFAHLSLQQPPGQTLAAQLTRSMTSPWLSACSPATYNNTRGLR</sequence>
<comment type="caution">
    <text evidence="1">The sequence shown here is derived from an EMBL/GenBank/DDBJ whole genome shotgun (WGS) entry which is preliminary data.</text>
</comment>
<dbReference type="Proteomes" id="UP001283361">
    <property type="component" value="Unassembled WGS sequence"/>
</dbReference>
<dbReference type="AlphaFoldDB" id="A0AAE1A004"/>
<gene>
    <name evidence="1" type="ORF">RRG08_013105</name>
</gene>
<protein>
    <submittedName>
        <fullName evidence="1">Uncharacterized protein</fullName>
    </submittedName>
</protein>
<organism evidence="1 2">
    <name type="scientific">Elysia crispata</name>
    <name type="common">lettuce slug</name>
    <dbReference type="NCBI Taxonomy" id="231223"/>
    <lineage>
        <taxon>Eukaryota</taxon>
        <taxon>Metazoa</taxon>
        <taxon>Spiralia</taxon>
        <taxon>Lophotrochozoa</taxon>
        <taxon>Mollusca</taxon>
        <taxon>Gastropoda</taxon>
        <taxon>Heterobranchia</taxon>
        <taxon>Euthyneura</taxon>
        <taxon>Panpulmonata</taxon>
        <taxon>Sacoglossa</taxon>
        <taxon>Placobranchoidea</taxon>
        <taxon>Plakobranchidae</taxon>
        <taxon>Elysia</taxon>
    </lineage>
</organism>
<reference evidence="1" key="1">
    <citation type="journal article" date="2023" name="G3 (Bethesda)">
        <title>A reference genome for the long-term kleptoplast-retaining sea slug Elysia crispata morphotype clarki.</title>
        <authorList>
            <person name="Eastman K.E."/>
            <person name="Pendleton A.L."/>
            <person name="Shaikh M.A."/>
            <person name="Suttiyut T."/>
            <person name="Ogas R."/>
            <person name="Tomko P."/>
            <person name="Gavelis G."/>
            <person name="Widhalm J.R."/>
            <person name="Wisecaver J.H."/>
        </authorList>
    </citation>
    <scope>NUCLEOTIDE SEQUENCE</scope>
    <source>
        <strain evidence="1">ECLA1</strain>
    </source>
</reference>